<evidence type="ECO:0000313" key="2">
    <source>
        <dbReference type="Proteomes" id="UP001465976"/>
    </source>
</evidence>
<dbReference type="EMBL" id="JBAHYK010000058">
    <property type="protein sequence ID" value="KAL0579482.1"/>
    <property type="molecule type" value="Genomic_DNA"/>
</dbReference>
<proteinExistence type="predicted"/>
<name>A0ABR3FVF5_9AGAR</name>
<protein>
    <submittedName>
        <fullName evidence="1">Uncharacterized protein</fullName>
    </submittedName>
</protein>
<organism evidence="1 2">
    <name type="scientific">Marasmius crinis-equi</name>
    <dbReference type="NCBI Taxonomy" id="585013"/>
    <lineage>
        <taxon>Eukaryota</taxon>
        <taxon>Fungi</taxon>
        <taxon>Dikarya</taxon>
        <taxon>Basidiomycota</taxon>
        <taxon>Agaricomycotina</taxon>
        <taxon>Agaricomycetes</taxon>
        <taxon>Agaricomycetidae</taxon>
        <taxon>Agaricales</taxon>
        <taxon>Marasmiineae</taxon>
        <taxon>Marasmiaceae</taxon>
        <taxon>Marasmius</taxon>
    </lineage>
</organism>
<keyword evidence="2" id="KW-1185">Reference proteome</keyword>
<reference evidence="1 2" key="1">
    <citation type="submission" date="2024-02" db="EMBL/GenBank/DDBJ databases">
        <title>A draft genome for the cacao thread blight pathogen Marasmius crinis-equi.</title>
        <authorList>
            <person name="Cohen S.P."/>
            <person name="Baruah I.K."/>
            <person name="Amoako-Attah I."/>
            <person name="Bukari Y."/>
            <person name="Meinhardt L.W."/>
            <person name="Bailey B.A."/>
        </authorList>
    </citation>
    <scope>NUCLEOTIDE SEQUENCE [LARGE SCALE GENOMIC DNA]</scope>
    <source>
        <strain evidence="1 2">GH-76</strain>
    </source>
</reference>
<evidence type="ECO:0000313" key="1">
    <source>
        <dbReference type="EMBL" id="KAL0579482.1"/>
    </source>
</evidence>
<comment type="caution">
    <text evidence="1">The sequence shown here is derived from an EMBL/GenBank/DDBJ whole genome shotgun (WGS) entry which is preliminary data.</text>
</comment>
<sequence length="118" mass="13165">MGRSKVFTIDQGQGGTQSDVQIPELNLLSLAFAPLQLESPRYVLSITSTQLLERQSQQQVSLGLDIPRKITHVPSLKVFGVATDRVEPYRVGDKTPGSFKLLDDSTSEEVARFRYEKN</sequence>
<gene>
    <name evidence="1" type="ORF">V5O48_002524</name>
</gene>
<accession>A0ABR3FVF5</accession>
<dbReference type="Proteomes" id="UP001465976">
    <property type="component" value="Unassembled WGS sequence"/>
</dbReference>